<feature type="domain" description="Gfo/Idh/MocA-like oxidoreductase N-terminal" evidence="1">
    <location>
        <begin position="1"/>
        <end position="116"/>
    </location>
</feature>
<dbReference type="Pfam" id="PF01408">
    <property type="entry name" value="GFO_IDH_MocA"/>
    <property type="match status" value="1"/>
</dbReference>
<evidence type="ECO:0000259" key="2">
    <source>
        <dbReference type="Pfam" id="PF22725"/>
    </source>
</evidence>
<dbReference type="Gene3D" id="3.30.360.10">
    <property type="entry name" value="Dihydrodipicolinate Reductase, domain 2"/>
    <property type="match status" value="1"/>
</dbReference>
<dbReference type="InterPro" id="IPR000683">
    <property type="entry name" value="Gfo/Idh/MocA-like_OxRdtase_N"/>
</dbReference>
<dbReference type="InterPro" id="IPR055170">
    <property type="entry name" value="GFO_IDH_MocA-like_dom"/>
</dbReference>
<dbReference type="InterPro" id="IPR036291">
    <property type="entry name" value="NAD(P)-bd_dom_sf"/>
</dbReference>
<dbReference type="Proteomes" id="UP000339690">
    <property type="component" value="Chromosome"/>
</dbReference>
<dbReference type="GO" id="GO:0000166">
    <property type="term" value="F:nucleotide binding"/>
    <property type="evidence" value="ECO:0007669"/>
    <property type="project" value="InterPro"/>
</dbReference>
<gene>
    <name evidence="3" type="ORF">GI584_18860</name>
</gene>
<protein>
    <submittedName>
        <fullName evidence="3">Gfo/Idh/MocA family oxidoreductase</fullName>
    </submittedName>
</protein>
<evidence type="ECO:0000313" key="3">
    <source>
        <dbReference type="EMBL" id="QGH37057.1"/>
    </source>
</evidence>
<evidence type="ECO:0000313" key="4">
    <source>
        <dbReference type="Proteomes" id="UP000339690"/>
    </source>
</evidence>
<evidence type="ECO:0000259" key="1">
    <source>
        <dbReference type="Pfam" id="PF01408"/>
    </source>
</evidence>
<keyword evidence="4" id="KW-1185">Reference proteome</keyword>
<feature type="domain" description="GFO/IDH/MocA-like oxidoreductase" evidence="2">
    <location>
        <begin position="128"/>
        <end position="241"/>
    </location>
</feature>
<dbReference type="SUPFAM" id="SSF51735">
    <property type="entry name" value="NAD(P)-binding Rossmann-fold domains"/>
    <property type="match status" value="1"/>
</dbReference>
<reference evidence="3 4" key="1">
    <citation type="submission" date="2019-11" db="EMBL/GenBank/DDBJ databases">
        <title>Gracilibacillus salitolerans sp. nov., a moderate halophile isolated from a saline soil in northwest China.</title>
        <authorList>
            <person name="Gan L."/>
        </authorList>
    </citation>
    <scope>NUCLEOTIDE SEQUENCE [LARGE SCALE GENOMIC DNA]</scope>
    <source>
        <strain evidence="3 4">SCU50</strain>
    </source>
</reference>
<dbReference type="EMBL" id="CP045915">
    <property type="protein sequence ID" value="QGH37057.1"/>
    <property type="molecule type" value="Genomic_DNA"/>
</dbReference>
<dbReference type="KEGG" id="grc:GI584_18860"/>
<sequence>MVGAGNVSKMHLEGMRKNKDRVVVTAICDPNVEVLEERANTYAIEQRYTDLDDFISNSNIDVVVVCTPSTLRKEILFPLIEARIPIFCEKPFCETLAEAKEITEKAKKYSVPISINQNFRKHFSFDFVKKLINGDEIGNVSSVRFHDYYFRQDKGWRTQCERNALSVMGVHWLDGFRWILGSEARSLYCQTYSSPAIDCVGDTDSNVQIQFNNGVIVSYAQSLSSSYRTTELVVVGEKGTLVSGYNTVSLYHSSSREPVETWEFPTGGQELKPDSAFAGLNLLLESIEHQEPASNSVEDNLKTISLLEGCYQSAEEGKIVYFNTEGIL</sequence>
<dbReference type="Gene3D" id="3.40.50.720">
    <property type="entry name" value="NAD(P)-binding Rossmann-like Domain"/>
    <property type="match status" value="1"/>
</dbReference>
<dbReference type="Pfam" id="PF22725">
    <property type="entry name" value="GFO_IDH_MocA_C3"/>
    <property type="match status" value="1"/>
</dbReference>
<dbReference type="InterPro" id="IPR051450">
    <property type="entry name" value="Gfo/Idh/MocA_Oxidoreductases"/>
</dbReference>
<dbReference type="PANTHER" id="PTHR43377:SF1">
    <property type="entry name" value="BILIVERDIN REDUCTASE A"/>
    <property type="match status" value="1"/>
</dbReference>
<accession>A0A5Q2TSH5</accession>
<dbReference type="PANTHER" id="PTHR43377">
    <property type="entry name" value="BILIVERDIN REDUCTASE A"/>
    <property type="match status" value="1"/>
</dbReference>
<name>A0A5Q2TSH5_9BACI</name>
<organism evidence="3 4">
    <name type="scientific">Gracilibacillus salitolerans</name>
    <dbReference type="NCBI Taxonomy" id="2663022"/>
    <lineage>
        <taxon>Bacteria</taxon>
        <taxon>Bacillati</taxon>
        <taxon>Bacillota</taxon>
        <taxon>Bacilli</taxon>
        <taxon>Bacillales</taxon>
        <taxon>Bacillaceae</taxon>
        <taxon>Gracilibacillus</taxon>
    </lineage>
</organism>
<dbReference type="SUPFAM" id="SSF55347">
    <property type="entry name" value="Glyceraldehyde-3-phosphate dehydrogenase-like, C-terminal domain"/>
    <property type="match status" value="1"/>
</dbReference>
<dbReference type="AlphaFoldDB" id="A0A5Q2TSH5"/>
<proteinExistence type="predicted"/>